<keyword evidence="3" id="KW-1185">Reference proteome</keyword>
<evidence type="ECO:0000313" key="3">
    <source>
        <dbReference type="Proteomes" id="UP001422759"/>
    </source>
</evidence>
<dbReference type="Proteomes" id="UP001422759">
    <property type="component" value="Unassembled WGS sequence"/>
</dbReference>
<gene>
    <name evidence="2" type="ORF">GCM10009760_47180</name>
</gene>
<comment type="caution">
    <text evidence="2">The sequence shown here is derived from an EMBL/GenBank/DDBJ whole genome shotgun (WGS) entry which is preliminary data.</text>
</comment>
<keyword evidence="1" id="KW-1133">Transmembrane helix</keyword>
<name>A0ABN3A141_9ACTN</name>
<feature type="transmembrane region" description="Helical" evidence="1">
    <location>
        <begin position="26"/>
        <end position="48"/>
    </location>
</feature>
<evidence type="ECO:0000256" key="1">
    <source>
        <dbReference type="SAM" id="Phobius"/>
    </source>
</evidence>
<organism evidence="2 3">
    <name type="scientific">Kitasatospora kazusensis</name>
    <dbReference type="NCBI Taxonomy" id="407974"/>
    <lineage>
        <taxon>Bacteria</taxon>
        <taxon>Bacillati</taxon>
        <taxon>Actinomycetota</taxon>
        <taxon>Actinomycetes</taxon>
        <taxon>Kitasatosporales</taxon>
        <taxon>Streptomycetaceae</taxon>
        <taxon>Kitasatospora</taxon>
    </lineage>
</organism>
<reference evidence="2 3" key="1">
    <citation type="journal article" date="2019" name="Int. J. Syst. Evol. Microbiol.">
        <title>The Global Catalogue of Microorganisms (GCM) 10K type strain sequencing project: providing services to taxonomists for standard genome sequencing and annotation.</title>
        <authorList>
            <consortium name="The Broad Institute Genomics Platform"/>
            <consortium name="The Broad Institute Genome Sequencing Center for Infectious Disease"/>
            <person name="Wu L."/>
            <person name="Ma J."/>
        </authorList>
    </citation>
    <scope>NUCLEOTIDE SEQUENCE [LARGE SCALE GENOMIC DNA]</scope>
    <source>
        <strain evidence="2 3">JCM 14560</strain>
    </source>
</reference>
<accession>A0ABN3A141</accession>
<proteinExistence type="predicted"/>
<keyword evidence="1" id="KW-0812">Transmembrane</keyword>
<keyword evidence="1" id="KW-0472">Membrane</keyword>
<sequence length="56" mass="5549">MVGAACIGVGILIAVAVPESDGAAWVMAVAGSLAAGVLLLGRVAFAWLRTGRRAVL</sequence>
<protein>
    <submittedName>
        <fullName evidence="2">Uncharacterized protein</fullName>
    </submittedName>
</protein>
<evidence type="ECO:0000313" key="2">
    <source>
        <dbReference type="EMBL" id="GAA2151606.1"/>
    </source>
</evidence>
<dbReference type="EMBL" id="BAAANT010000032">
    <property type="protein sequence ID" value="GAA2151606.1"/>
    <property type="molecule type" value="Genomic_DNA"/>
</dbReference>